<dbReference type="Pfam" id="PF10355">
    <property type="entry name" value="Ytp1"/>
    <property type="match status" value="1"/>
</dbReference>
<evidence type="ECO:0000259" key="5">
    <source>
        <dbReference type="Pfam" id="PF10355"/>
    </source>
</evidence>
<organism evidence="6 7">
    <name type="scientific">Saccharata proteae CBS 121410</name>
    <dbReference type="NCBI Taxonomy" id="1314787"/>
    <lineage>
        <taxon>Eukaryota</taxon>
        <taxon>Fungi</taxon>
        <taxon>Dikarya</taxon>
        <taxon>Ascomycota</taxon>
        <taxon>Pezizomycotina</taxon>
        <taxon>Dothideomycetes</taxon>
        <taxon>Dothideomycetes incertae sedis</taxon>
        <taxon>Botryosphaeriales</taxon>
        <taxon>Saccharataceae</taxon>
        <taxon>Saccharata</taxon>
    </lineage>
</organism>
<feature type="compositionally biased region" description="Acidic residues" evidence="1">
    <location>
        <begin position="245"/>
        <end position="254"/>
    </location>
</feature>
<keyword evidence="3" id="KW-0732">Signal</keyword>
<feature type="region of interest" description="Disordered" evidence="1">
    <location>
        <begin position="198"/>
        <end position="256"/>
    </location>
</feature>
<dbReference type="PANTHER" id="PTHR31685:SF3">
    <property type="entry name" value="INTEGRAL MEMBRANE PROTEIN (AFU_ORTHOLOGUE AFUA_6G12730)"/>
    <property type="match status" value="1"/>
</dbReference>
<feature type="domain" description="DUF2427" evidence="4">
    <location>
        <begin position="64"/>
        <end position="162"/>
    </location>
</feature>
<evidence type="ECO:0000256" key="1">
    <source>
        <dbReference type="SAM" id="MobiDB-lite"/>
    </source>
</evidence>
<dbReference type="InterPro" id="IPR018825">
    <property type="entry name" value="DUF2427"/>
</dbReference>
<dbReference type="Pfam" id="PF10348">
    <property type="entry name" value="DUF2427"/>
    <property type="match status" value="1"/>
</dbReference>
<reference evidence="6" key="1">
    <citation type="journal article" date="2020" name="Stud. Mycol.">
        <title>101 Dothideomycetes genomes: a test case for predicting lifestyles and emergence of pathogens.</title>
        <authorList>
            <person name="Haridas S."/>
            <person name="Albert R."/>
            <person name="Binder M."/>
            <person name="Bloem J."/>
            <person name="Labutti K."/>
            <person name="Salamov A."/>
            <person name="Andreopoulos B."/>
            <person name="Baker S."/>
            <person name="Barry K."/>
            <person name="Bills G."/>
            <person name="Bluhm B."/>
            <person name="Cannon C."/>
            <person name="Castanera R."/>
            <person name="Culley D."/>
            <person name="Daum C."/>
            <person name="Ezra D."/>
            <person name="Gonzalez J."/>
            <person name="Henrissat B."/>
            <person name="Kuo A."/>
            <person name="Liang C."/>
            <person name="Lipzen A."/>
            <person name="Lutzoni F."/>
            <person name="Magnuson J."/>
            <person name="Mondo S."/>
            <person name="Nolan M."/>
            <person name="Ohm R."/>
            <person name="Pangilinan J."/>
            <person name="Park H.-J."/>
            <person name="Ramirez L."/>
            <person name="Alfaro M."/>
            <person name="Sun H."/>
            <person name="Tritt A."/>
            <person name="Yoshinaga Y."/>
            <person name="Zwiers L.-H."/>
            <person name="Turgeon B."/>
            <person name="Goodwin S."/>
            <person name="Spatafora J."/>
            <person name="Crous P."/>
            <person name="Grigoriev I."/>
        </authorList>
    </citation>
    <scope>NUCLEOTIDE SEQUENCE</scope>
    <source>
        <strain evidence="6">CBS 121410</strain>
    </source>
</reference>
<evidence type="ECO:0000259" key="4">
    <source>
        <dbReference type="Pfam" id="PF10348"/>
    </source>
</evidence>
<protein>
    <recommendedName>
        <fullName evidence="8">Integral membrane protein</fullName>
    </recommendedName>
</protein>
<feature type="transmembrane region" description="Helical" evidence="2">
    <location>
        <begin position="78"/>
        <end position="99"/>
    </location>
</feature>
<gene>
    <name evidence="6" type="ORF">K490DRAFT_59523</name>
</gene>
<dbReference type="OrthoDB" id="4005299at2759"/>
<accession>A0A9P4LU74</accession>
<feature type="transmembrane region" description="Helical" evidence="2">
    <location>
        <begin position="321"/>
        <end position="340"/>
    </location>
</feature>
<feature type="transmembrane region" description="Helical" evidence="2">
    <location>
        <begin position="497"/>
        <end position="517"/>
    </location>
</feature>
<evidence type="ECO:0000256" key="3">
    <source>
        <dbReference type="SAM" id="SignalP"/>
    </source>
</evidence>
<keyword evidence="2" id="KW-0472">Membrane</keyword>
<keyword evidence="2" id="KW-1133">Transmembrane helix</keyword>
<dbReference type="EMBL" id="ML978740">
    <property type="protein sequence ID" value="KAF2084557.1"/>
    <property type="molecule type" value="Genomic_DNA"/>
</dbReference>
<feature type="domain" description="Protein YTP1-like C-terminal" evidence="5">
    <location>
        <begin position="301"/>
        <end position="588"/>
    </location>
</feature>
<feature type="signal peptide" evidence="3">
    <location>
        <begin position="1"/>
        <end position="25"/>
    </location>
</feature>
<feature type="transmembrane region" description="Helical" evidence="2">
    <location>
        <begin position="106"/>
        <end position="124"/>
    </location>
</feature>
<dbReference type="Proteomes" id="UP000799776">
    <property type="component" value="Unassembled WGS sequence"/>
</dbReference>
<proteinExistence type="predicted"/>
<dbReference type="AlphaFoldDB" id="A0A9P4LU74"/>
<keyword evidence="2" id="KW-0812">Transmembrane</keyword>
<comment type="caution">
    <text evidence="6">The sequence shown here is derived from an EMBL/GenBank/DDBJ whole genome shotgun (WGS) entry which is preliminary data.</text>
</comment>
<evidence type="ECO:0000256" key="2">
    <source>
        <dbReference type="SAM" id="Phobius"/>
    </source>
</evidence>
<feature type="transmembrane region" description="Helical" evidence="2">
    <location>
        <begin position="465"/>
        <end position="485"/>
    </location>
</feature>
<name>A0A9P4LU74_9PEZI</name>
<feature type="compositionally biased region" description="Basic and acidic residues" evidence="1">
    <location>
        <begin position="231"/>
        <end position="244"/>
    </location>
</feature>
<feature type="transmembrane region" description="Helical" evidence="2">
    <location>
        <begin position="529"/>
        <end position="547"/>
    </location>
</feature>
<dbReference type="InterPro" id="IPR018827">
    <property type="entry name" value="YTP1_C"/>
</dbReference>
<feature type="chain" id="PRO_5040429151" description="Integral membrane protein" evidence="3">
    <location>
        <begin position="26"/>
        <end position="613"/>
    </location>
</feature>
<feature type="transmembrane region" description="Helical" evidence="2">
    <location>
        <begin position="144"/>
        <end position="164"/>
    </location>
</feature>
<evidence type="ECO:0008006" key="8">
    <source>
        <dbReference type="Google" id="ProtNLM"/>
    </source>
</evidence>
<dbReference type="PANTHER" id="PTHR31685">
    <property type="entry name" value="INTEGRAL MEMBRANE PROTEIN (AFU_ORTHOLOGUE AFUA_6G12730)-RELATED"/>
    <property type="match status" value="1"/>
</dbReference>
<keyword evidence="7" id="KW-1185">Reference proteome</keyword>
<feature type="compositionally biased region" description="Polar residues" evidence="1">
    <location>
        <begin position="198"/>
        <end position="230"/>
    </location>
</feature>
<sequence length="613" mass="66879">MPRTPALALLTAATLLGASLPLVLAHGDNGDSMAMGMDMKMGDAAAAQDAPAPSPAPAPANGADPQSYFSYNEHVGMLYTYALLTVVTWVVVCPIAVMFSVARSRYTLPAQIVFLLANGVAVFVGTVYDARTPDLYPNNAHHKLAWALTWISLAWVLMGLVDLYSGRGKGASEDNRSASQPLSAAVMAQYQRLQMSQQSEHGRWSNDSGQGTERNSASLFSHSRSPSAESENQRFEHQKPFRAMDDEEDDDVEDAEKRGFLRDSRVDRFLSRHVPRIAVGRTLSVVRFFYVLIERLILVLGFVSLATGAVAMGGIAHGSAVLNVLAHFIKGAIFLWYGLLTLGRWMGCFADFGWAWNVKPPAALVGHRKAAIPSAEFTESFVIFLYGASNVFLEHLAAWGDEWTAQDLEHVSITIMFFGGGALGMLVESTRVRDLLNTTILDVQHHSADPEEPCWQRPQSYRASLNPLPALVILLLGMMMGSHHQASMLSSMVHKQWGNMFMGFAMARAATYLLLYLSPPSSYLPARPPTEIITAFCLVSGGLTFMISNKDSVAAMESLRIDAMFTFTVTIGLTALLMAWTVVLLALKGWALRREKPAAFNRAPRAAAAVAMA</sequence>
<evidence type="ECO:0000313" key="7">
    <source>
        <dbReference type="Proteomes" id="UP000799776"/>
    </source>
</evidence>
<evidence type="ECO:0000313" key="6">
    <source>
        <dbReference type="EMBL" id="KAF2084557.1"/>
    </source>
</evidence>
<feature type="transmembrane region" description="Helical" evidence="2">
    <location>
        <begin position="296"/>
        <end position="315"/>
    </location>
</feature>
<feature type="transmembrane region" description="Helical" evidence="2">
    <location>
        <begin position="567"/>
        <end position="587"/>
    </location>
</feature>